<organism evidence="2 3">
    <name type="scientific">Lodderomyces elongisporus (strain ATCC 11503 / CBS 2605 / JCM 1781 / NBRC 1676 / NRRL YB-4239)</name>
    <name type="common">Yeast</name>
    <name type="synonym">Saccharomyces elongisporus</name>
    <dbReference type="NCBI Taxonomy" id="379508"/>
    <lineage>
        <taxon>Eukaryota</taxon>
        <taxon>Fungi</taxon>
        <taxon>Dikarya</taxon>
        <taxon>Ascomycota</taxon>
        <taxon>Saccharomycotina</taxon>
        <taxon>Pichiomycetes</taxon>
        <taxon>Debaryomycetaceae</taxon>
        <taxon>Candida/Lodderomyces clade</taxon>
        <taxon>Lodderomyces</taxon>
    </lineage>
</organism>
<reference evidence="2 3" key="1">
    <citation type="journal article" date="2009" name="Nature">
        <title>Evolution of pathogenicity and sexual reproduction in eight Candida genomes.</title>
        <authorList>
            <person name="Butler G."/>
            <person name="Rasmussen M.D."/>
            <person name="Lin M.F."/>
            <person name="Santos M.A."/>
            <person name="Sakthikumar S."/>
            <person name="Munro C.A."/>
            <person name="Rheinbay E."/>
            <person name="Grabherr M."/>
            <person name="Forche A."/>
            <person name="Reedy J.L."/>
            <person name="Agrafioti I."/>
            <person name="Arnaud M.B."/>
            <person name="Bates S."/>
            <person name="Brown A.J."/>
            <person name="Brunke S."/>
            <person name="Costanzo M.C."/>
            <person name="Fitzpatrick D.A."/>
            <person name="de Groot P.W."/>
            <person name="Harris D."/>
            <person name="Hoyer L.L."/>
            <person name="Hube B."/>
            <person name="Klis F.M."/>
            <person name="Kodira C."/>
            <person name="Lennard N."/>
            <person name="Logue M.E."/>
            <person name="Martin R."/>
            <person name="Neiman A.M."/>
            <person name="Nikolaou E."/>
            <person name="Quail M.A."/>
            <person name="Quinn J."/>
            <person name="Santos M.C."/>
            <person name="Schmitzberger F.F."/>
            <person name="Sherlock G."/>
            <person name="Shah P."/>
            <person name="Silverstein K.A."/>
            <person name="Skrzypek M.S."/>
            <person name="Soll D."/>
            <person name="Staggs R."/>
            <person name="Stansfield I."/>
            <person name="Stumpf M.P."/>
            <person name="Sudbery P.E."/>
            <person name="Srikantha T."/>
            <person name="Zeng Q."/>
            <person name="Berman J."/>
            <person name="Berriman M."/>
            <person name="Heitman J."/>
            <person name="Gow N.A."/>
            <person name="Lorenz M.C."/>
            <person name="Birren B.W."/>
            <person name="Kellis M."/>
            <person name="Cuomo C.A."/>
        </authorList>
    </citation>
    <scope>NUCLEOTIDE SEQUENCE [LARGE SCALE GENOMIC DNA]</scope>
    <source>
        <strain evidence="3">ATCC 11503 / BCRC 21390 / CBS 2605 / JCM 1781 / NBRC 1676 / NRRL YB-4239</strain>
    </source>
</reference>
<evidence type="ECO:0000313" key="3">
    <source>
        <dbReference type="Proteomes" id="UP000001996"/>
    </source>
</evidence>
<dbReference type="eggNOG" id="KOG4739">
    <property type="taxonomic scope" value="Eukaryota"/>
</dbReference>
<feature type="coiled-coil region" evidence="1">
    <location>
        <begin position="107"/>
        <end position="141"/>
    </location>
</feature>
<dbReference type="InParanoid" id="A5DUE1"/>
<protein>
    <submittedName>
        <fullName evidence="2">Uncharacterized protein</fullName>
    </submittedName>
</protein>
<accession>A5DUE1</accession>
<dbReference type="HOGENOM" id="CLU_067847_0_0_1"/>
<dbReference type="OrthoDB" id="2535391at2759"/>
<dbReference type="EMBL" id="CH981524">
    <property type="protein sequence ID" value="EDK42799.1"/>
    <property type="molecule type" value="Genomic_DNA"/>
</dbReference>
<proteinExistence type="predicted"/>
<sequence length="379" mass="43290">MVSIDLTEYHTITLAKLCFLTHLSIALDSVMCPVCKITEISTVLVDEESLPIELHSFFTPVTQQIEVLNSANKFQITGMDEKIKFQKKTILKLQEKVKKQKEFLFAAKEEIIQMANYKSQADKLQRELNDLKQQIKDGKQRQSQKPTELSMILDDTPYATGRTSNNQVNNSLFNRDMQQQNTLTWHPQDCALNKFINNVQQQFETRRTKETPETTATAVCSAFVDPHIVQLQQNDQSLQQQHQNQYQYHSQHDVYYPFSRQLVYSASTSFGEPNANRSTLFSSGTTTSTLASSRSNLQKSRLNKLGKLNTRSLTSQLATRITANMKMGRQINTNYRDIHISNHSFKTPSTSSSSFMGKGPILNHILQKSSDTSSEYFLH</sequence>
<dbReference type="Proteomes" id="UP000001996">
    <property type="component" value="Unassembled WGS sequence"/>
</dbReference>
<dbReference type="GeneID" id="5235179"/>
<name>A5DUE1_LODEL</name>
<dbReference type="KEGG" id="lel:PVL30_000941"/>
<dbReference type="STRING" id="379508.A5DUE1"/>
<keyword evidence="3" id="KW-1185">Reference proteome</keyword>
<gene>
    <name evidence="2" type="ORF">LELG_00977</name>
</gene>
<dbReference type="AlphaFoldDB" id="A5DUE1"/>
<dbReference type="VEuPathDB" id="FungiDB:LELG_00977"/>
<keyword evidence="1" id="KW-0175">Coiled coil</keyword>
<evidence type="ECO:0000313" key="2">
    <source>
        <dbReference type="EMBL" id="EDK42799.1"/>
    </source>
</evidence>
<evidence type="ECO:0000256" key="1">
    <source>
        <dbReference type="SAM" id="Coils"/>
    </source>
</evidence>